<evidence type="ECO:0000256" key="6">
    <source>
        <dbReference type="ARBA" id="ARBA00023015"/>
    </source>
</evidence>
<dbReference type="GO" id="GO:0016607">
    <property type="term" value="C:nuclear speck"/>
    <property type="evidence" value="ECO:0007669"/>
    <property type="project" value="UniProtKB-SubCell"/>
</dbReference>
<evidence type="ECO:0000256" key="7">
    <source>
        <dbReference type="ARBA" id="ARBA00023163"/>
    </source>
</evidence>
<evidence type="ECO:0000313" key="15">
    <source>
        <dbReference type="Ensembl" id="ENSPKIP00000004849.1"/>
    </source>
</evidence>
<feature type="compositionally biased region" description="Basic and acidic residues" evidence="13">
    <location>
        <begin position="1118"/>
        <end position="1139"/>
    </location>
</feature>
<dbReference type="Ensembl" id="ENSPKIT00000028838.1">
    <property type="protein sequence ID" value="ENSPKIP00000004849.1"/>
    <property type="gene ID" value="ENSPKIG00000021756.1"/>
</dbReference>
<feature type="compositionally biased region" description="Basic and acidic residues" evidence="13">
    <location>
        <begin position="1151"/>
        <end position="1172"/>
    </location>
</feature>
<feature type="region of interest" description="Disordered" evidence="13">
    <location>
        <begin position="1834"/>
        <end position="1861"/>
    </location>
</feature>
<accession>A0A3B3QGE2</accession>
<feature type="compositionally biased region" description="Polar residues" evidence="13">
    <location>
        <begin position="178"/>
        <end position="199"/>
    </location>
</feature>
<reference evidence="15" key="2">
    <citation type="submission" date="2025-09" db="UniProtKB">
        <authorList>
            <consortium name="Ensembl"/>
        </authorList>
    </citation>
    <scope>IDENTIFICATION</scope>
</reference>
<feature type="compositionally biased region" description="Pro residues" evidence="13">
    <location>
        <begin position="554"/>
        <end position="567"/>
    </location>
</feature>
<feature type="region of interest" description="Disordered" evidence="13">
    <location>
        <begin position="1371"/>
        <end position="1390"/>
    </location>
</feature>
<feature type="compositionally biased region" description="Acidic residues" evidence="13">
    <location>
        <begin position="1173"/>
        <end position="1192"/>
    </location>
</feature>
<reference evidence="15" key="1">
    <citation type="submission" date="2025-08" db="UniProtKB">
        <authorList>
            <consortium name="Ensembl"/>
        </authorList>
    </citation>
    <scope>IDENTIFICATION</scope>
</reference>
<keyword evidence="5" id="KW-0832">Ubl conjugation</keyword>
<feature type="domain" description="YLPM1-like spectrin repeat" evidence="14">
    <location>
        <begin position="286"/>
        <end position="403"/>
    </location>
</feature>
<dbReference type="PANTHER" id="PTHR13413">
    <property type="entry name" value="YLP MOTIF CONTAINING PROTEIN NUCLEAR PROTEIN ZAP"/>
    <property type="match status" value="1"/>
</dbReference>
<evidence type="ECO:0000256" key="2">
    <source>
        <dbReference type="ARBA" id="ARBA00022481"/>
    </source>
</evidence>
<dbReference type="SUPFAM" id="SSF52540">
    <property type="entry name" value="P-loop containing nucleoside triphosphate hydrolases"/>
    <property type="match status" value="1"/>
</dbReference>
<dbReference type="GO" id="GO:0032204">
    <property type="term" value="P:regulation of telomere maintenance"/>
    <property type="evidence" value="ECO:0007669"/>
    <property type="project" value="TreeGrafter"/>
</dbReference>
<evidence type="ECO:0000256" key="4">
    <source>
        <dbReference type="ARBA" id="ARBA00022499"/>
    </source>
</evidence>
<name>A0A3B3QGE2_9TELE</name>
<feature type="compositionally biased region" description="Basic and acidic residues" evidence="13">
    <location>
        <begin position="1630"/>
        <end position="1651"/>
    </location>
</feature>
<feature type="compositionally biased region" description="Pro residues" evidence="13">
    <location>
        <begin position="1077"/>
        <end position="1087"/>
    </location>
</feature>
<evidence type="ECO:0000256" key="11">
    <source>
        <dbReference type="ARBA" id="ARBA00068971"/>
    </source>
</evidence>
<feature type="compositionally biased region" description="Basic and acidic residues" evidence="13">
    <location>
        <begin position="661"/>
        <end position="670"/>
    </location>
</feature>
<keyword evidence="3" id="KW-0678">Repressor</keyword>
<evidence type="ECO:0000313" key="16">
    <source>
        <dbReference type="Proteomes" id="UP000261540"/>
    </source>
</evidence>
<feature type="compositionally biased region" description="Low complexity" evidence="13">
    <location>
        <begin position="841"/>
        <end position="857"/>
    </location>
</feature>
<evidence type="ECO:0000256" key="9">
    <source>
        <dbReference type="ARBA" id="ARBA00058677"/>
    </source>
</evidence>
<evidence type="ECO:0000256" key="13">
    <source>
        <dbReference type="SAM" id="MobiDB-lite"/>
    </source>
</evidence>
<feature type="region of interest" description="Disordered" evidence="13">
    <location>
        <begin position="1"/>
        <end position="263"/>
    </location>
</feature>
<keyword evidence="7" id="KW-0804">Transcription</keyword>
<feature type="compositionally biased region" description="Low complexity" evidence="13">
    <location>
        <begin position="906"/>
        <end position="934"/>
    </location>
</feature>
<feature type="compositionally biased region" description="Polar residues" evidence="13">
    <location>
        <begin position="207"/>
        <end position="223"/>
    </location>
</feature>
<dbReference type="Gene3D" id="3.40.50.300">
    <property type="entry name" value="P-loop containing nucleotide triphosphate hydrolases"/>
    <property type="match status" value="1"/>
</dbReference>
<dbReference type="Pfam" id="PF13671">
    <property type="entry name" value="AAA_33"/>
    <property type="match status" value="1"/>
</dbReference>
<protein>
    <recommendedName>
        <fullName evidence="11">YLP motif-containing protein 1</fullName>
    </recommendedName>
    <alternativeName>
        <fullName evidence="12">Nuclear protein ZAP3</fullName>
    </alternativeName>
</protein>
<evidence type="ECO:0000256" key="1">
    <source>
        <dbReference type="ARBA" id="ARBA00004324"/>
    </source>
</evidence>
<feature type="compositionally biased region" description="Low complexity" evidence="13">
    <location>
        <begin position="540"/>
        <end position="553"/>
    </location>
</feature>
<feature type="compositionally biased region" description="Basic and acidic residues" evidence="13">
    <location>
        <begin position="983"/>
        <end position="997"/>
    </location>
</feature>
<evidence type="ECO:0000256" key="8">
    <source>
        <dbReference type="ARBA" id="ARBA00023242"/>
    </source>
</evidence>
<feature type="compositionally biased region" description="Pro residues" evidence="13">
    <location>
        <begin position="728"/>
        <end position="737"/>
    </location>
</feature>
<organism evidence="15 16">
    <name type="scientific">Paramormyrops kingsleyae</name>
    <dbReference type="NCBI Taxonomy" id="1676925"/>
    <lineage>
        <taxon>Eukaryota</taxon>
        <taxon>Metazoa</taxon>
        <taxon>Chordata</taxon>
        <taxon>Craniata</taxon>
        <taxon>Vertebrata</taxon>
        <taxon>Euteleostomi</taxon>
        <taxon>Actinopterygii</taxon>
        <taxon>Neopterygii</taxon>
        <taxon>Teleostei</taxon>
        <taxon>Osteoglossocephala</taxon>
        <taxon>Osteoglossomorpha</taxon>
        <taxon>Osteoglossiformes</taxon>
        <taxon>Mormyridae</taxon>
        <taxon>Paramormyrops</taxon>
    </lineage>
</organism>
<feature type="compositionally biased region" description="Basic and acidic residues" evidence="13">
    <location>
        <begin position="1193"/>
        <end position="1208"/>
    </location>
</feature>
<keyword evidence="8" id="KW-0539">Nucleus</keyword>
<dbReference type="FunFam" id="3.40.50.300:FF:000399">
    <property type="entry name" value="YLP motif containing 1"/>
    <property type="match status" value="1"/>
</dbReference>
<dbReference type="PANTHER" id="PTHR13413:SF0">
    <property type="entry name" value="YLP MOTIF-CONTAINING PROTEIN 1"/>
    <property type="match status" value="1"/>
</dbReference>
<feature type="region of interest" description="Disordered" evidence="13">
    <location>
        <begin position="1406"/>
        <end position="1651"/>
    </location>
</feature>
<dbReference type="InterPro" id="IPR058903">
    <property type="entry name" value="Spectrin_YLPM1-like"/>
</dbReference>
<evidence type="ECO:0000256" key="3">
    <source>
        <dbReference type="ARBA" id="ARBA00022491"/>
    </source>
</evidence>
<feature type="compositionally biased region" description="Pro residues" evidence="13">
    <location>
        <begin position="427"/>
        <end position="526"/>
    </location>
</feature>
<evidence type="ECO:0000259" key="14">
    <source>
        <dbReference type="Pfam" id="PF26583"/>
    </source>
</evidence>
<feature type="compositionally biased region" description="Basic and acidic residues" evidence="13">
    <location>
        <begin position="1488"/>
        <end position="1551"/>
    </location>
</feature>
<feature type="compositionally biased region" description="Pro residues" evidence="13">
    <location>
        <begin position="576"/>
        <end position="594"/>
    </location>
</feature>
<dbReference type="Pfam" id="PF26583">
    <property type="entry name" value="Spectrin_YLPM1"/>
    <property type="match status" value="1"/>
</dbReference>
<sequence length="1968" mass="218914">MYPSWGNYGGGHQPPPGPPQHFGMRPPHLRGPPPAGGVFGGYSAPAPAAPASNFSSLREQHLQQMQQLQQLHQKQLQSVLHNNGPYGSNAASGSWQGSGAGYSVSGSSAPSSAYQGQQPPRGPTFPVQQEAQPPPPEPAPSLVHQSGSSTPGNVHESTTQPDPAASARSEKDEKPDFSSMTLQEQQQYWYKQHLQNLQRLKTEKAKQNQNNGESQQTPKNQGSAAPPPPVEPPKSMPPPPPPKEEPPPPPPPEDSKSLVTAPGDPDEVARLQQLQAAAAQWQQAQHQRAGFQYQALMQQHAQLQQILQQYQQFVQQPTHLQNMPVDVQLRHFEMQQQQFGPVYQEWNRQFKLWQDQFQSYPHRDQLQEYEAQWKQWQEQMKSTSVHLQERVTTLRAMQHQYGGAPFGGMMGMPPYGQYRSPSSETRMPPPHPMSTPPPPPVKVEATPPPQCPRPPVPPSIQPPPQGPCPPVPPSIQPAPPPQGPRPLVPPPNQQAPPPQGLRHQVPPPGQQPPPSHGLRPPVPPTSQPALPAQGPPPTGLLPGQSPLPAQGPQQPMPPSSQPSPQGPRQPVLPHSQPAPSPQGPHPQVPLPPSQLAPQGLPSGPRVSPPPGAPEPCPPAPTAHAMSASPSSAAPSAPLEARSSPGPSMQPPRPSGPQARFEGPRGPRFEGPRGNGVLRFEQRFGPSPRFEAHQRFDPPPRGPHAPRFGGPVRFEPPVRQNPPMRFERPPGPPRPPQPQMVEAPVLAGPLSDGAIQAGEARMPRATLPEEPEAAAEEPAATGSLASQELVSDDILDSSDGFFVQSDPIPQTTVKSEPQKKPAQPCEDTGKKEKPALDTGKVSESPTASPAPKAPPITTNSDSFSQGGGPVRGMGLPLKPKGPGPAPPKPDLAKPPPTFPHTDSEMAPPSLGRGRGRGMLPTPGRGRGRGLLMGPPHGFGPGSGQRGEDVEMMHHSYRGKEDAPEWQGTEGGAEVREEDMWEHEDDGHYQEEYYEEPGRRGPLPPSRGRHWDEPQPDYWGPGEPYWAERRPPLRYRPPFPHEEPRRPPPPPHSFLHHGPRRPPPPPHEMMEREARGLPPHRPPMEPPGPPRHREPPPPLPPMHRDMPERDLRRPPPPQREMLEREHRGPPLFHHDPGDREPGWPPRRPLQPHDGMEREQRWHEPLEREECRPEQDYPDEYGPEGEEYQEQDYEPEEGRYGPRGEWDREYHSAYPQYPQRGPPERFRKDQWGGERERPYPFEGEPGERGELRVREYPGESVFRRDGLPPPSYPPPPPPPPSMQTHGWEPPLQDRSFPPDVEQRPQFDGRAEPRLELQHPPPVPGAPGGLSEPSGEPASPGAAKGILALSQRQHEIILKAAQELKMIRELQETKNAMGEFPKPEGVEPKPEMNEGLLGLEIPPEVRSALQATSLLPDSSPAPAAPSWDTGGAAPASEPGFLLSQAPPPAPAKPPVISRTVDYGHGHDAGATVERISYGERIVLRPDPPPLERPYEKEPLGSRDPFERDPYYDRRPDPYMERRDYGRERDPYRDKPPGDYERERYERDRYTRDDRLPPGPPPRPGPFRERELREGRGSRDREDHYGRPLYDRPPPYERLADHGPLGYGADRRSYPEDRVPVPPPSLAPPPAAPPRVEKKPETKNVEDILKPPGRENRPERIVIIMRGLPGSGKTHVAKLIRDKEVEFGGAPPRVLGLDDYFMTEVEKTEKDPDSGKRVKKKVLEYEYEPEMEDAYRSSMLKTFRKTLDDGFFPFIIIDAINDRVKYFDQFWSAAKTKGFEVYLAEITADNQMCAKRNVHGRKLKDIAKMASNWEPSPRHMVRLDIRSLLQDAAIEEVEMEDFNPSEEEQKTEPTAAAPEEEDGDLGYIPKSKWEMDTSEAKLDKLDGLVSGGKRKRGYDGVSGMEDFLQLPDDYATRLSEPGKKRVRWADLEEKKDADRKRAIGFVVGQTDWEKITDESGQLAQRALNRTKYF</sequence>
<keyword evidence="2" id="KW-0488">Methylation</keyword>
<keyword evidence="6" id="KW-0805">Transcription regulation</keyword>
<proteinExistence type="predicted"/>
<feature type="compositionally biased region" description="Low complexity" evidence="13">
    <location>
        <begin position="62"/>
        <end position="77"/>
    </location>
</feature>
<dbReference type="GeneTree" id="ENSGT00440000039837"/>
<dbReference type="InterPro" id="IPR026314">
    <property type="entry name" value="YLP_motif_con_p1"/>
</dbReference>
<feature type="compositionally biased region" description="Low complexity" evidence="13">
    <location>
        <begin position="1407"/>
        <end position="1425"/>
    </location>
</feature>
<feature type="compositionally biased region" description="Basic and acidic residues" evidence="13">
    <location>
        <begin position="944"/>
        <end position="961"/>
    </location>
</feature>
<feature type="compositionally biased region" description="Basic and acidic residues" evidence="13">
    <location>
        <begin position="1100"/>
        <end position="1111"/>
    </location>
</feature>
<feature type="compositionally biased region" description="Pro residues" evidence="13">
    <location>
        <begin position="1264"/>
        <end position="1278"/>
    </location>
</feature>
<feature type="compositionally biased region" description="Pro residues" evidence="13">
    <location>
        <begin position="1615"/>
        <end position="1628"/>
    </location>
</feature>
<feature type="compositionally biased region" description="Polar residues" evidence="13">
    <location>
        <begin position="143"/>
        <end position="161"/>
    </location>
</feature>
<evidence type="ECO:0000256" key="10">
    <source>
        <dbReference type="ARBA" id="ARBA00065932"/>
    </source>
</evidence>
<feature type="region of interest" description="Disordered" evidence="13">
    <location>
        <begin position="405"/>
        <end position="1341"/>
    </location>
</feature>
<feature type="compositionally biased region" description="Basic and acidic residues" evidence="13">
    <location>
        <begin position="1377"/>
        <end position="1388"/>
    </location>
</feature>
<dbReference type="InterPro" id="IPR027417">
    <property type="entry name" value="P-loop_NTPase"/>
</dbReference>
<feature type="compositionally biased region" description="Basic and acidic residues" evidence="13">
    <location>
        <begin position="1297"/>
        <end position="1313"/>
    </location>
</feature>
<comment type="subunit">
    <text evidence="10">Interacts with PPP1CA and NCOA5. Forms a complex with ILF2, ILF3, KHDRBS1, RBMX, NCOA5 and PPP1CA.</text>
</comment>
<comment type="function">
    <text evidence="9">Plays a role in the reduction of telomerase activity during differentiation of embryonic stem cells by binding to the core promoter of TERT and controlling its down-regulation.</text>
</comment>
<comment type="subcellular location">
    <subcellularLocation>
        <location evidence="1">Nucleus speckle</location>
    </subcellularLocation>
</comment>
<evidence type="ECO:0000256" key="12">
    <source>
        <dbReference type="ARBA" id="ARBA00083294"/>
    </source>
</evidence>
<feature type="compositionally biased region" description="Pro residues" evidence="13">
    <location>
        <begin position="606"/>
        <end position="620"/>
    </location>
</feature>
<feature type="compositionally biased region" description="Low complexity" evidence="13">
    <location>
        <begin position="621"/>
        <end position="644"/>
    </location>
</feature>
<feature type="compositionally biased region" description="Basic and acidic residues" evidence="13">
    <location>
        <begin position="1219"/>
        <end position="1263"/>
    </location>
</feature>
<feature type="compositionally biased region" description="Basic and acidic residues" evidence="13">
    <location>
        <begin position="1604"/>
        <end position="1614"/>
    </location>
</feature>
<evidence type="ECO:0000256" key="5">
    <source>
        <dbReference type="ARBA" id="ARBA00022843"/>
    </source>
</evidence>
<dbReference type="Proteomes" id="UP000261540">
    <property type="component" value="Unplaced"/>
</dbReference>
<keyword evidence="16" id="KW-1185">Reference proteome</keyword>
<feature type="compositionally biased region" description="Pro residues" evidence="13">
    <location>
        <begin position="225"/>
        <end position="252"/>
    </location>
</feature>
<feature type="compositionally biased region" description="Basic and acidic residues" evidence="13">
    <location>
        <begin position="1561"/>
        <end position="1596"/>
    </location>
</feature>
<feature type="compositionally biased region" description="Pro residues" evidence="13">
    <location>
        <begin position="878"/>
        <end position="897"/>
    </location>
</feature>
<dbReference type="CTD" id="56252"/>
<keyword evidence="4" id="KW-1017">Isopeptide bond</keyword>
<feature type="compositionally biased region" description="Low complexity" evidence="13">
    <location>
        <begin position="87"/>
        <end position="119"/>
    </location>
</feature>